<gene>
    <name evidence="2" type="ORF">K469DRAFT_702102</name>
</gene>
<name>A0A6A6DB98_9PEZI</name>
<dbReference type="AlphaFoldDB" id="A0A6A6DB98"/>
<evidence type="ECO:0000313" key="3">
    <source>
        <dbReference type="Proteomes" id="UP000800200"/>
    </source>
</evidence>
<proteinExistence type="predicted"/>
<organism evidence="2 3">
    <name type="scientific">Zopfia rhizophila CBS 207.26</name>
    <dbReference type="NCBI Taxonomy" id="1314779"/>
    <lineage>
        <taxon>Eukaryota</taxon>
        <taxon>Fungi</taxon>
        <taxon>Dikarya</taxon>
        <taxon>Ascomycota</taxon>
        <taxon>Pezizomycotina</taxon>
        <taxon>Dothideomycetes</taxon>
        <taxon>Dothideomycetes incertae sedis</taxon>
        <taxon>Zopfiaceae</taxon>
        <taxon>Zopfia</taxon>
    </lineage>
</organism>
<feature type="compositionally biased region" description="Basic and acidic residues" evidence="1">
    <location>
        <begin position="1"/>
        <end position="11"/>
    </location>
</feature>
<dbReference type="OrthoDB" id="3692888at2759"/>
<reference evidence="2" key="1">
    <citation type="journal article" date="2020" name="Stud. Mycol.">
        <title>101 Dothideomycetes genomes: a test case for predicting lifestyles and emergence of pathogens.</title>
        <authorList>
            <person name="Haridas S."/>
            <person name="Albert R."/>
            <person name="Binder M."/>
            <person name="Bloem J."/>
            <person name="Labutti K."/>
            <person name="Salamov A."/>
            <person name="Andreopoulos B."/>
            <person name="Baker S."/>
            <person name="Barry K."/>
            <person name="Bills G."/>
            <person name="Bluhm B."/>
            <person name="Cannon C."/>
            <person name="Castanera R."/>
            <person name="Culley D."/>
            <person name="Daum C."/>
            <person name="Ezra D."/>
            <person name="Gonzalez J."/>
            <person name="Henrissat B."/>
            <person name="Kuo A."/>
            <person name="Liang C."/>
            <person name="Lipzen A."/>
            <person name="Lutzoni F."/>
            <person name="Magnuson J."/>
            <person name="Mondo S."/>
            <person name="Nolan M."/>
            <person name="Ohm R."/>
            <person name="Pangilinan J."/>
            <person name="Park H.-J."/>
            <person name="Ramirez L."/>
            <person name="Alfaro M."/>
            <person name="Sun H."/>
            <person name="Tritt A."/>
            <person name="Yoshinaga Y."/>
            <person name="Zwiers L.-H."/>
            <person name="Turgeon B."/>
            <person name="Goodwin S."/>
            <person name="Spatafora J."/>
            <person name="Crous P."/>
            <person name="Grigoriev I."/>
        </authorList>
    </citation>
    <scope>NUCLEOTIDE SEQUENCE</scope>
    <source>
        <strain evidence="2">CBS 207.26</strain>
    </source>
</reference>
<sequence>MRIFELEEKHSTRSSSPSLSFENSGQSRIENVKKTYITIKMRYDNLYKIGKDISTVTRGLQFSAFGELGALLRRLKGAIEEADIAAESDVVSQGGNDGAGG</sequence>
<evidence type="ECO:0000256" key="1">
    <source>
        <dbReference type="SAM" id="MobiDB-lite"/>
    </source>
</evidence>
<protein>
    <submittedName>
        <fullName evidence="2">Uncharacterized protein</fullName>
    </submittedName>
</protein>
<feature type="region of interest" description="Disordered" evidence="1">
    <location>
        <begin position="1"/>
        <end position="26"/>
    </location>
</feature>
<feature type="compositionally biased region" description="Polar residues" evidence="1">
    <location>
        <begin position="13"/>
        <end position="26"/>
    </location>
</feature>
<keyword evidence="3" id="KW-1185">Reference proteome</keyword>
<evidence type="ECO:0000313" key="2">
    <source>
        <dbReference type="EMBL" id="KAF2175582.1"/>
    </source>
</evidence>
<dbReference type="EMBL" id="ML994729">
    <property type="protein sequence ID" value="KAF2175582.1"/>
    <property type="molecule type" value="Genomic_DNA"/>
</dbReference>
<dbReference type="Proteomes" id="UP000800200">
    <property type="component" value="Unassembled WGS sequence"/>
</dbReference>
<accession>A0A6A6DB98</accession>